<keyword evidence="1" id="KW-1133">Transmembrane helix</keyword>
<keyword evidence="1" id="KW-0812">Transmembrane</keyword>
<comment type="caution">
    <text evidence="2">The sequence shown here is derived from an EMBL/GenBank/DDBJ whole genome shotgun (WGS) entry which is preliminary data.</text>
</comment>
<sequence length="111" mass="11870">MDGAGRRPTLGECRRPPAITIVGPAHGAARQPYVPCGRAAVGRSADSRAPTHPPTLNIVDRHLPRTPHVRRLITVSGLFAFVLTWLADITVVRSDSMTFGTVWLPVVASGP</sequence>
<name>A0A4D4KTV6_STRVO</name>
<gene>
    <name evidence="2" type="ORF">SVIO_004510</name>
</gene>
<protein>
    <submittedName>
        <fullName evidence="2">Uncharacterized protein</fullName>
    </submittedName>
</protein>
<evidence type="ECO:0000313" key="2">
    <source>
        <dbReference type="EMBL" id="GDY49828.1"/>
    </source>
</evidence>
<evidence type="ECO:0000313" key="3">
    <source>
        <dbReference type="Proteomes" id="UP000301309"/>
    </source>
</evidence>
<accession>A0A4D4KTV6</accession>
<proteinExistence type="predicted"/>
<feature type="transmembrane region" description="Helical" evidence="1">
    <location>
        <begin position="72"/>
        <end position="92"/>
    </location>
</feature>
<dbReference type="Proteomes" id="UP000301309">
    <property type="component" value="Unassembled WGS sequence"/>
</dbReference>
<keyword evidence="3" id="KW-1185">Reference proteome</keyword>
<dbReference type="EMBL" id="BJHW01000001">
    <property type="protein sequence ID" value="GDY49828.1"/>
    <property type="molecule type" value="Genomic_DNA"/>
</dbReference>
<dbReference type="AlphaFoldDB" id="A0A4D4KTV6"/>
<reference evidence="2 3" key="1">
    <citation type="journal article" date="2020" name="Int. J. Syst. Evol. Microbiol.">
        <title>Reclassification of Streptomyces castelarensis and Streptomyces sporoclivatus as later heterotypic synonyms of Streptomyces antimycoticus.</title>
        <authorList>
            <person name="Komaki H."/>
            <person name="Tamura T."/>
        </authorList>
    </citation>
    <scope>NUCLEOTIDE SEQUENCE [LARGE SCALE GENOMIC DNA]</scope>
    <source>
        <strain evidence="2 3">NBRC 13459</strain>
    </source>
</reference>
<evidence type="ECO:0000256" key="1">
    <source>
        <dbReference type="SAM" id="Phobius"/>
    </source>
</evidence>
<organism evidence="2 3">
    <name type="scientific">Streptomyces violaceusniger</name>
    <dbReference type="NCBI Taxonomy" id="68280"/>
    <lineage>
        <taxon>Bacteria</taxon>
        <taxon>Bacillati</taxon>
        <taxon>Actinomycetota</taxon>
        <taxon>Actinomycetes</taxon>
        <taxon>Kitasatosporales</taxon>
        <taxon>Streptomycetaceae</taxon>
        <taxon>Streptomyces</taxon>
        <taxon>Streptomyces violaceusniger group</taxon>
    </lineage>
</organism>
<keyword evidence="1" id="KW-0472">Membrane</keyword>